<protein>
    <recommendedName>
        <fullName evidence="1">Shedu protein SduA C-terminal domain-containing protein</fullName>
    </recommendedName>
</protein>
<reference evidence="2" key="1">
    <citation type="submission" date="2022-06" db="EMBL/GenBank/DDBJ databases">
        <authorList>
            <person name="Goudenege D."/>
            <person name="Le Roux F."/>
        </authorList>
    </citation>
    <scope>NUCLEOTIDE SEQUENCE</scope>
    <source>
        <strain evidence="2">12-063</strain>
    </source>
</reference>
<gene>
    <name evidence="2" type="ORF">VAE063_1000031</name>
</gene>
<dbReference type="Proteomes" id="UP001152658">
    <property type="component" value="Unassembled WGS sequence"/>
</dbReference>
<evidence type="ECO:0000313" key="2">
    <source>
        <dbReference type="EMBL" id="CAH8188205.1"/>
    </source>
</evidence>
<evidence type="ECO:0000313" key="3">
    <source>
        <dbReference type="Proteomes" id="UP001152658"/>
    </source>
</evidence>
<comment type="caution">
    <text evidence="2">The sequence shown here is derived from an EMBL/GenBank/DDBJ whole genome shotgun (WGS) entry which is preliminary data.</text>
</comment>
<accession>A0ABN8TIL7</accession>
<feature type="domain" description="Shedu protein SduA C-terminal" evidence="1">
    <location>
        <begin position="179"/>
        <end position="353"/>
    </location>
</feature>
<name>A0ABN8TIL7_9VIBR</name>
<evidence type="ECO:0000259" key="1">
    <source>
        <dbReference type="Pfam" id="PF14082"/>
    </source>
</evidence>
<dbReference type="EMBL" id="CALYLK010000001">
    <property type="protein sequence ID" value="CAH8188205.1"/>
    <property type="molecule type" value="Genomic_DNA"/>
</dbReference>
<dbReference type="RefSeq" id="WP_168524204.1">
    <property type="nucleotide sequence ID" value="NZ_CALYLA010000025.1"/>
</dbReference>
<keyword evidence="3" id="KW-1185">Reference proteome</keyword>
<organism evidence="2 3">
    <name type="scientific">Vibrio aestuarianus</name>
    <dbReference type="NCBI Taxonomy" id="28171"/>
    <lineage>
        <taxon>Bacteria</taxon>
        <taxon>Pseudomonadati</taxon>
        <taxon>Pseudomonadota</taxon>
        <taxon>Gammaproteobacteria</taxon>
        <taxon>Vibrionales</taxon>
        <taxon>Vibrionaceae</taxon>
        <taxon>Vibrio</taxon>
    </lineage>
</organism>
<dbReference type="Pfam" id="PF14082">
    <property type="entry name" value="SduA_C"/>
    <property type="match status" value="1"/>
</dbReference>
<sequence length="361" mass="41378">MKVNDFVFTYGSRYDPRRKSMCRVRVFVNKDAEISCVLTDLGCKNPGQSITNSIEDAISALVQQGLVPESAHFIEHYDREYFSGGDFDLVKLDGTGHPTWSRTSLNKVCILTNAGEGEFTRHSLRQKHIYDSLEKKRHELSPYIDEPYPESFDVINKREDLALKQVPVGKLSELIENGASEQEIQKLIKSDLTIIGDYFGTLKEEYICFSEFPISDGFVDFVVFTGRSRMEVTLIEIKGANYNLVNANSYRDFSAKTNQAVQQIRSRFGYITRNYEEFRSYTHKVRKKVESGTQLYNSLIGPQGALQVDPNKDIVLHAVVIGGRSKDDYEESKLRHEFEQSMSPSIRVESWDSWLKKSDRK</sequence>
<proteinExistence type="predicted"/>
<dbReference type="InterPro" id="IPR025359">
    <property type="entry name" value="SduA_C"/>
</dbReference>